<evidence type="ECO:0000256" key="6">
    <source>
        <dbReference type="RuleBase" id="RU004466"/>
    </source>
</evidence>
<keyword evidence="4" id="KW-0479">Metal-binding</keyword>
<dbReference type="Gene3D" id="1.10.600.10">
    <property type="entry name" value="Farnesyl Diphosphate Synthase"/>
    <property type="match status" value="1"/>
</dbReference>
<evidence type="ECO:0000256" key="2">
    <source>
        <dbReference type="ARBA" id="ARBA00006706"/>
    </source>
</evidence>
<dbReference type="EC" id="2.5.1.10" evidence="8"/>
<proteinExistence type="inferred from homology"/>
<name>A0A7W8B7G2_STRST</name>
<dbReference type="GO" id="GO:0004161">
    <property type="term" value="F:dimethylallyltranstransferase activity"/>
    <property type="evidence" value="ECO:0007669"/>
    <property type="project" value="UniProtKB-EC"/>
</dbReference>
<dbReference type="PROSITE" id="PS00723">
    <property type="entry name" value="POLYPRENYL_SYNTHASE_1"/>
    <property type="match status" value="1"/>
</dbReference>
<evidence type="ECO:0000256" key="5">
    <source>
        <dbReference type="ARBA" id="ARBA00022842"/>
    </source>
</evidence>
<accession>A0A7W8B7G2</accession>
<dbReference type="SFLD" id="SFLDS00005">
    <property type="entry name" value="Isoprenoid_Synthase_Type_I"/>
    <property type="match status" value="1"/>
</dbReference>
<dbReference type="EC" id="2.5.1.29" evidence="8"/>
<dbReference type="GO" id="GO:0046872">
    <property type="term" value="F:metal ion binding"/>
    <property type="evidence" value="ECO:0007669"/>
    <property type="project" value="UniProtKB-KW"/>
</dbReference>
<dbReference type="CDD" id="cd00685">
    <property type="entry name" value="Trans_IPPS_HT"/>
    <property type="match status" value="1"/>
</dbReference>
<dbReference type="SFLD" id="SFLDG01017">
    <property type="entry name" value="Polyprenyl_Transferase_Like"/>
    <property type="match status" value="1"/>
</dbReference>
<protein>
    <submittedName>
        <fullName evidence="8">Geranylgeranyl diphosphate synthase type I</fullName>
        <ecNumber evidence="8">2.5.1.1</ecNumber>
        <ecNumber evidence="8">2.5.1.10</ecNumber>
        <ecNumber evidence="8">2.5.1.29</ecNumber>
    </submittedName>
</protein>
<keyword evidence="5" id="KW-0460">Magnesium</keyword>
<dbReference type="GO" id="GO:0004311">
    <property type="term" value="F:geranylgeranyl diphosphate synthase activity"/>
    <property type="evidence" value="ECO:0007669"/>
    <property type="project" value="UniProtKB-EC"/>
</dbReference>
<sequence length="335" mass="35570">MTVSSLPAQPTDLAAVRDRVDAVLHEFLDAKVRTAAAGCLPAEVVQVLHGFVFAGGKRIRPLLCTVGWHAAGGHGVPEPVVRVAAALEMFHAFCLIHDDVMDNSATRRGRSTVHRALAAAYPGDDGAAADRFGAHAAILVGDLALVWADEILHTAGLTAAQLAAVMPLIAVMRTEVVFGQYLDLLATGYPGQDIEAILRIAHYKTARYTVERPLHTGAALAGADTGVRNALSAYALPIGEAFQLRDDLLGVYGSPERTGKSNLDDLCEGKATVLLALAHKRATPDQLALLHALVGRTDLAEEHAAQIRTVPGSHRRPRHSRAHDPHPPRAGPARP</sequence>
<dbReference type="InterPro" id="IPR033749">
    <property type="entry name" value="Polyprenyl_synt_CS"/>
</dbReference>
<dbReference type="EC" id="2.5.1.1" evidence="8"/>
<reference evidence="8 9" key="1">
    <citation type="submission" date="2020-08" db="EMBL/GenBank/DDBJ databases">
        <title>Genomic Encyclopedia of Type Strains, Phase III (KMG-III): the genomes of soil and plant-associated and newly described type strains.</title>
        <authorList>
            <person name="Whitman W."/>
        </authorList>
    </citation>
    <scope>NUCLEOTIDE SEQUENCE [LARGE SCALE GENOMIC DNA]</scope>
    <source>
        <strain evidence="8 9">CECT 3146</strain>
    </source>
</reference>
<comment type="cofactor">
    <cofactor evidence="1">
        <name>Mg(2+)</name>
        <dbReference type="ChEBI" id="CHEBI:18420"/>
    </cofactor>
</comment>
<evidence type="ECO:0000313" key="8">
    <source>
        <dbReference type="EMBL" id="MBB5109958.1"/>
    </source>
</evidence>
<feature type="region of interest" description="Disordered" evidence="7">
    <location>
        <begin position="307"/>
        <end position="335"/>
    </location>
</feature>
<keyword evidence="3 6" id="KW-0808">Transferase</keyword>
<dbReference type="SUPFAM" id="SSF48576">
    <property type="entry name" value="Terpenoid synthases"/>
    <property type="match status" value="1"/>
</dbReference>
<dbReference type="GO" id="GO:0008299">
    <property type="term" value="P:isoprenoid biosynthetic process"/>
    <property type="evidence" value="ECO:0007669"/>
    <property type="project" value="InterPro"/>
</dbReference>
<dbReference type="RefSeq" id="WP_311775251.1">
    <property type="nucleotide sequence ID" value="NZ_JACHJD010000049.1"/>
</dbReference>
<evidence type="ECO:0000256" key="3">
    <source>
        <dbReference type="ARBA" id="ARBA00022679"/>
    </source>
</evidence>
<organism evidence="8 9">
    <name type="scientific">Streptomyces spectabilis</name>
    <dbReference type="NCBI Taxonomy" id="68270"/>
    <lineage>
        <taxon>Bacteria</taxon>
        <taxon>Bacillati</taxon>
        <taxon>Actinomycetota</taxon>
        <taxon>Actinomycetes</taxon>
        <taxon>Kitasatosporales</taxon>
        <taxon>Streptomycetaceae</taxon>
        <taxon>Streptomyces</taxon>
    </lineage>
</organism>
<dbReference type="EMBL" id="JACHJD010000049">
    <property type="protein sequence ID" value="MBB5109958.1"/>
    <property type="molecule type" value="Genomic_DNA"/>
</dbReference>
<keyword evidence="9" id="KW-1185">Reference proteome</keyword>
<dbReference type="PANTHER" id="PTHR12001:SF85">
    <property type="entry name" value="SHORT CHAIN ISOPRENYL DIPHOSPHATE SYNTHASE"/>
    <property type="match status" value="1"/>
</dbReference>
<evidence type="ECO:0000256" key="1">
    <source>
        <dbReference type="ARBA" id="ARBA00001946"/>
    </source>
</evidence>
<comment type="similarity">
    <text evidence="2 6">Belongs to the FPP/GGPP synthase family.</text>
</comment>
<evidence type="ECO:0000256" key="4">
    <source>
        <dbReference type="ARBA" id="ARBA00022723"/>
    </source>
</evidence>
<dbReference type="PANTHER" id="PTHR12001">
    <property type="entry name" value="GERANYLGERANYL PYROPHOSPHATE SYNTHASE"/>
    <property type="match status" value="1"/>
</dbReference>
<dbReference type="PROSITE" id="PS00444">
    <property type="entry name" value="POLYPRENYL_SYNTHASE_2"/>
    <property type="match status" value="1"/>
</dbReference>
<evidence type="ECO:0000313" key="9">
    <source>
        <dbReference type="Proteomes" id="UP000549009"/>
    </source>
</evidence>
<dbReference type="Proteomes" id="UP000549009">
    <property type="component" value="Unassembled WGS sequence"/>
</dbReference>
<dbReference type="InterPro" id="IPR008949">
    <property type="entry name" value="Isoprenoid_synthase_dom_sf"/>
</dbReference>
<gene>
    <name evidence="8" type="ORF">FHS40_009088</name>
</gene>
<comment type="caution">
    <text evidence="8">The sequence shown here is derived from an EMBL/GenBank/DDBJ whole genome shotgun (WGS) entry which is preliminary data.</text>
</comment>
<dbReference type="GO" id="GO:0004337">
    <property type="term" value="F:(2E,6E)-farnesyl diphosphate synthase activity"/>
    <property type="evidence" value="ECO:0007669"/>
    <property type="project" value="UniProtKB-EC"/>
</dbReference>
<dbReference type="AlphaFoldDB" id="A0A7W8B7G2"/>
<evidence type="ECO:0000256" key="7">
    <source>
        <dbReference type="SAM" id="MobiDB-lite"/>
    </source>
</evidence>
<dbReference type="InterPro" id="IPR000092">
    <property type="entry name" value="Polyprenyl_synt"/>
</dbReference>
<dbReference type="Pfam" id="PF00348">
    <property type="entry name" value="polyprenyl_synt"/>
    <property type="match status" value="1"/>
</dbReference>